<sequence length="616" mass="69562">MNTACYILILCQYFYFSYASRTGRSDNCKPVHAKGWGVNLVCCSKTNALQRHCEYSTEQYCGSEKCLCHLMVAVEDLKCSPESSVLYRWEDHKAAHKYAFACNRPNLPNARAEFVVKLTRWGVGAGNAAKRQLSLLFGLQTYNITALDISLTSNVFAPANLAQHFPMLRYLRATSAETGVLAQSALMGISSLRFLQVISLRDVNASLAFATAAFAKRLQRLDVDNNPAVLVLPHWLVHAERLASIVIKATAIHDVVPLNGLQALRHMRLPHNKIVLTDSISLHCPLLEEVDLSGNRIERIGVNFFRRAPLLRFVDLSDNPLHSLAHGAFEQNVNLEWLYLRNTRLSSLSADHLIGLISLQHLSLAACNNMEIEPFALLPLKSLNTLDLRYSNMTTVPVAVTQACELNNLWLSFNMLHSEQSLPPEVLVQLTTLKQLSFDQNPLIELPLGLFLLPKSNRQLLSDVISTLMMLPVWWRDPCTPYFWHVHLVNRSESGEDKKYFEEKLAGWAGSRLTSKQRSLCDEHYTSHMRKLHLYKELESNGRCEATRRLRSLVRKHSATHHQSANIESRSSTNFSLPKPAVRQHILALSLFCNAIVVFVVFFVGTIFVARKVLNI</sequence>
<evidence type="ECO:0000313" key="6">
    <source>
        <dbReference type="WBParaSite" id="PSAMB.scaffold1093size36065.g10923.t1"/>
    </source>
</evidence>
<accession>A0A914UMG0</accession>
<dbReference type="InterPro" id="IPR001611">
    <property type="entry name" value="Leu-rich_rpt"/>
</dbReference>
<dbReference type="InterPro" id="IPR032675">
    <property type="entry name" value="LRR_dom_sf"/>
</dbReference>
<keyword evidence="3" id="KW-0472">Membrane</keyword>
<protein>
    <submittedName>
        <fullName evidence="6">Uncharacterized protein</fullName>
    </submittedName>
</protein>
<keyword evidence="3" id="KW-0812">Transmembrane</keyword>
<keyword evidence="3" id="KW-1133">Transmembrane helix</keyword>
<dbReference type="SUPFAM" id="SSF52058">
    <property type="entry name" value="L domain-like"/>
    <property type="match status" value="1"/>
</dbReference>
<name>A0A914UMG0_9BILA</name>
<dbReference type="WBParaSite" id="PSAMB.scaffold1093size36065.g10923.t1">
    <property type="protein sequence ID" value="PSAMB.scaffold1093size36065.g10923.t1"/>
    <property type="gene ID" value="PSAMB.scaffold1093size36065.g10923"/>
</dbReference>
<dbReference type="PANTHER" id="PTHR45617:SF169">
    <property type="entry name" value="LRRCT DOMAIN-CONTAINING PROTEIN"/>
    <property type="match status" value="1"/>
</dbReference>
<evidence type="ECO:0000256" key="4">
    <source>
        <dbReference type="SAM" id="SignalP"/>
    </source>
</evidence>
<reference evidence="6" key="1">
    <citation type="submission" date="2022-11" db="UniProtKB">
        <authorList>
            <consortium name="WormBaseParasite"/>
        </authorList>
    </citation>
    <scope>IDENTIFICATION</scope>
</reference>
<dbReference type="Proteomes" id="UP000887566">
    <property type="component" value="Unplaced"/>
</dbReference>
<keyword evidence="5" id="KW-1185">Reference proteome</keyword>
<feature type="signal peptide" evidence="4">
    <location>
        <begin position="1"/>
        <end position="19"/>
    </location>
</feature>
<proteinExistence type="predicted"/>
<evidence type="ECO:0000256" key="1">
    <source>
        <dbReference type="ARBA" id="ARBA00022614"/>
    </source>
</evidence>
<evidence type="ECO:0000313" key="5">
    <source>
        <dbReference type="Proteomes" id="UP000887566"/>
    </source>
</evidence>
<dbReference type="Gene3D" id="3.80.10.10">
    <property type="entry name" value="Ribonuclease Inhibitor"/>
    <property type="match status" value="2"/>
</dbReference>
<feature type="transmembrane region" description="Helical" evidence="3">
    <location>
        <begin position="586"/>
        <end position="610"/>
    </location>
</feature>
<keyword evidence="1" id="KW-0433">Leucine-rich repeat</keyword>
<evidence type="ECO:0000256" key="2">
    <source>
        <dbReference type="ARBA" id="ARBA00022737"/>
    </source>
</evidence>
<keyword evidence="4" id="KW-0732">Signal</keyword>
<dbReference type="AlphaFoldDB" id="A0A914UMG0"/>
<evidence type="ECO:0000256" key="3">
    <source>
        <dbReference type="SAM" id="Phobius"/>
    </source>
</evidence>
<feature type="chain" id="PRO_5037150198" evidence="4">
    <location>
        <begin position="20"/>
        <end position="616"/>
    </location>
</feature>
<dbReference type="SMART" id="SM00369">
    <property type="entry name" value="LRR_TYP"/>
    <property type="match status" value="4"/>
</dbReference>
<dbReference type="PANTHER" id="PTHR45617">
    <property type="entry name" value="LEUCINE RICH REPEAT FAMILY PROTEIN"/>
    <property type="match status" value="1"/>
</dbReference>
<organism evidence="5 6">
    <name type="scientific">Plectus sambesii</name>
    <dbReference type="NCBI Taxonomy" id="2011161"/>
    <lineage>
        <taxon>Eukaryota</taxon>
        <taxon>Metazoa</taxon>
        <taxon>Ecdysozoa</taxon>
        <taxon>Nematoda</taxon>
        <taxon>Chromadorea</taxon>
        <taxon>Plectida</taxon>
        <taxon>Plectina</taxon>
        <taxon>Plectoidea</taxon>
        <taxon>Plectidae</taxon>
        <taxon>Plectus</taxon>
    </lineage>
</organism>
<dbReference type="InterPro" id="IPR003591">
    <property type="entry name" value="Leu-rich_rpt_typical-subtyp"/>
</dbReference>
<dbReference type="Pfam" id="PF13855">
    <property type="entry name" value="LRR_8"/>
    <property type="match status" value="1"/>
</dbReference>
<keyword evidence="2" id="KW-0677">Repeat</keyword>